<sequence>MVKFSVFLLSLLTLQACSDRFLSEADKDKDNNHYFADATECYQTAQRKEKVNVMMSGNTQHSFAFPITIDIPITYDAGAFKNCMIYAGHKEAKVDADPTAYLEISRRCLDQAKGEENANDAYANCVRNGDMTVDIIHPKRGALKQK</sequence>
<reference evidence="1 2" key="1">
    <citation type="journal article" date="2013" name="Genome Announc.">
        <title>Draft Genome Sequence of the Methanotrophic Gammaproteobacterium Methyloglobulus morosus DSM 22980 Strain KoM1.</title>
        <authorList>
            <person name="Poehlein A."/>
            <person name="Deutzmann J.S."/>
            <person name="Daniel R."/>
            <person name="Simeonova D.D."/>
        </authorList>
    </citation>
    <scope>NUCLEOTIDE SEQUENCE [LARGE SCALE GENOMIC DNA]</scope>
    <source>
        <strain evidence="1 2">KoM1</strain>
    </source>
</reference>
<dbReference type="PROSITE" id="PS51257">
    <property type="entry name" value="PROKAR_LIPOPROTEIN"/>
    <property type="match status" value="1"/>
</dbReference>
<organism evidence="1 2">
    <name type="scientific">Methyloglobulus morosus KoM1</name>
    <dbReference type="NCBI Taxonomy" id="1116472"/>
    <lineage>
        <taxon>Bacteria</taxon>
        <taxon>Pseudomonadati</taxon>
        <taxon>Pseudomonadota</taxon>
        <taxon>Gammaproteobacteria</taxon>
        <taxon>Methylococcales</taxon>
        <taxon>Methylococcaceae</taxon>
        <taxon>Methyloglobulus</taxon>
    </lineage>
</organism>
<dbReference type="AlphaFoldDB" id="V5BXC9"/>
<evidence type="ECO:0000313" key="1">
    <source>
        <dbReference type="EMBL" id="ESS69193.1"/>
    </source>
</evidence>
<keyword evidence="2" id="KW-1185">Reference proteome</keyword>
<evidence type="ECO:0008006" key="3">
    <source>
        <dbReference type="Google" id="ProtNLM"/>
    </source>
</evidence>
<gene>
    <name evidence="1" type="ORF">MGMO_138c00310</name>
</gene>
<comment type="caution">
    <text evidence="1">The sequence shown here is derived from an EMBL/GenBank/DDBJ whole genome shotgun (WGS) entry which is preliminary data.</text>
</comment>
<dbReference type="eggNOG" id="ENOG5031NFN">
    <property type="taxonomic scope" value="Bacteria"/>
</dbReference>
<name>V5BXC9_9GAMM</name>
<accession>V5BXC9</accession>
<dbReference type="Proteomes" id="UP000017842">
    <property type="component" value="Unassembled WGS sequence"/>
</dbReference>
<proteinExistence type="predicted"/>
<evidence type="ECO:0000313" key="2">
    <source>
        <dbReference type="Proteomes" id="UP000017842"/>
    </source>
</evidence>
<protein>
    <recommendedName>
        <fullName evidence="3">Lipoprotein</fullName>
    </recommendedName>
</protein>
<dbReference type="EMBL" id="AYLO01000128">
    <property type="protein sequence ID" value="ESS69193.1"/>
    <property type="molecule type" value="Genomic_DNA"/>
</dbReference>
<dbReference type="STRING" id="1116472.MGMO_138c00310"/>